<keyword evidence="3" id="KW-1185">Reference proteome</keyword>
<dbReference type="EMBL" id="JACIJD010000040">
    <property type="protein sequence ID" value="MBB5696400.1"/>
    <property type="molecule type" value="Genomic_DNA"/>
</dbReference>
<keyword evidence="1" id="KW-0732">Signal</keyword>
<accession>A0A840Y8Z2</accession>
<comment type="caution">
    <text evidence="2">The sequence shown here is derived from an EMBL/GenBank/DDBJ whole genome shotgun (WGS) entry which is preliminary data.</text>
</comment>
<evidence type="ECO:0000313" key="2">
    <source>
        <dbReference type="EMBL" id="MBB5696400.1"/>
    </source>
</evidence>
<dbReference type="Pfam" id="PF01839">
    <property type="entry name" value="FG-GAP"/>
    <property type="match status" value="1"/>
</dbReference>
<evidence type="ECO:0000256" key="1">
    <source>
        <dbReference type="ARBA" id="ARBA00022729"/>
    </source>
</evidence>
<evidence type="ECO:0000313" key="3">
    <source>
        <dbReference type="Proteomes" id="UP000580654"/>
    </source>
</evidence>
<dbReference type="InterPro" id="IPR013517">
    <property type="entry name" value="FG-GAP"/>
</dbReference>
<protein>
    <submittedName>
        <fullName evidence="2">Uncharacterized protein</fullName>
    </submittedName>
</protein>
<dbReference type="AlphaFoldDB" id="A0A840Y8Z2"/>
<dbReference type="Proteomes" id="UP000580654">
    <property type="component" value="Unassembled WGS sequence"/>
</dbReference>
<name>A0A840Y8Z2_9PROT</name>
<proteinExistence type="predicted"/>
<sequence>MVDVDGDGAPDLLVGAIQVPGFVPLQLRT</sequence>
<dbReference type="InterPro" id="IPR028994">
    <property type="entry name" value="Integrin_alpha_N"/>
</dbReference>
<dbReference type="SUPFAM" id="SSF69318">
    <property type="entry name" value="Integrin alpha N-terminal domain"/>
    <property type="match status" value="1"/>
</dbReference>
<reference evidence="2 3" key="1">
    <citation type="submission" date="2020-08" db="EMBL/GenBank/DDBJ databases">
        <title>Genomic Encyclopedia of Type Strains, Phase IV (KMG-IV): sequencing the most valuable type-strain genomes for metagenomic binning, comparative biology and taxonomic classification.</title>
        <authorList>
            <person name="Goeker M."/>
        </authorList>
    </citation>
    <scope>NUCLEOTIDE SEQUENCE [LARGE SCALE GENOMIC DNA]</scope>
    <source>
        <strain evidence="2 3">DSM 25622</strain>
    </source>
</reference>
<organism evidence="2 3">
    <name type="scientific">Muricoccus pecuniae</name>
    <dbReference type="NCBI Taxonomy" id="693023"/>
    <lineage>
        <taxon>Bacteria</taxon>
        <taxon>Pseudomonadati</taxon>
        <taxon>Pseudomonadota</taxon>
        <taxon>Alphaproteobacteria</taxon>
        <taxon>Acetobacterales</taxon>
        <taxon>Roseomonadaceae</taxon>
        <taxon>Muricoccus</taxon>
    </lineage>
</organism>
<gene>
    <name evidence="2" type="ORF">FHS87_004471</name>
</gene>